<dbReference type="Proteomes" id="UP001220324">
    <property type="component" value="Unassembled WGS sequence"/>
</dbReference>
<keyword evidence="1" id="KW-0472">Membrane</keyword>
<reference evidence="2 3" key="1">
    <citation type="journal article" date="2023" name="IMA Fungus">
        <title>Comparative genomic study of the Penicillium genus elucidates a diverse pangenome and 15 lateral gene transfer events.</title>
        <authorList>
            <person name="Petersen C."/>
            <person name="Sorensen T."/>
            <person name="Nielsen M.R."/>
            <person name="Sondergaard T.E."/>
            <person name="Sorensen J.L."/>
            <person name="Fitzpatrick D.A."/>
            <person name="Frisvad J.C."/>
            <person name="Nielsen K.L."/>
        </authorList>
    </citation>
    <scope>NUCLEOTIDE SEQUENCE [LARGE SCALE GENOMIC DNA]</scope>
    <source>
        <strain evidence="2 3">IBT 35679</strain>
    </source>
</reference>
<name>A0AAD6GC77_9EURO</name>
<dbReference type="EMBL" id="JAQIZZ010000008">
    <property type="protein sequence ID" value="KAJ5526234.1"/>
    <property type="molecule type" value="Genomic_DNA"/>
</dbReference>
<keyword evidence="3" id="KW-1185">Reference proteome</keyword>
<organism evidence="2 3">
    <name type="scientific">Penicillium frequentans</name>
    <dbReference type="NCBI Taxonomy" id="3151616"/>
    <lineage>
        <taxon>Eukaryota</taxon>
        <taxon>Fungi</taxon>
        <taxon>Dikarya</taxon>
        <taxon>Ascomycota</taxon>
        <taxon>Pezizomycotina</taxon>
        <taxon>Eurotiomycetes</taxon>
        <taxon>Eurotiomycetidae</taxon>
        <taxon>Eurotiales</taxon>
        <taxon>Aspergillaceae</taxon>
        <taxon>Penicillium</taxon>
    </lineage>
</organism>
<keyword evidence="1" id="KW-0812">Transmembrane</keyword>
<evidence type="ECO:0000313" key="2">
    <source>
        <dbReference type="EMBL" id="KAJ5526234.1"/>
    </source>
</evidence>
<sequence>MSMIRQIFAAASSARLASPVSTAAFKTQISHQPTWRHLNSTSVSCNPRLFTTASPARFTTSAILNYSSPFRLSTDKQATPFHYPGDDPYSQYPPKRQWPPDMSKLSPKHQFRLERKYRRRAALKYARPKFIKMVTLAQWIIIGFVAVYAILFMNWDTKGTPFDGIRESFFSGIQAIFTSPLLAVRGRTPTRRTEWLIKDMEDIFLCYIIITILLSIMKQRADPLLVGPVNRLAVHLLELTGDSIVRSYPGFVVD</sequence>
<feature type="transmembrane region" description="Helical" evidence="1">
    <location>
        <begin position="130"/>
        <end position="153"/>
    </location>
</feature>
<comment type="caution">
    <text evidence="2">The sequence shown here is derived from an EMBL/GenBank/DDBJ whole genome shotgun (WGS) entry which is preliminary data.</text>
</comment>
<evidence type="ECO:0000256" key="1">
    <source>
        <dbReference type="SAM" id="Phobius"/>
    </source>
</evidence>
<proteinExistence type="predicted"/>
<keyword evidence="1" id="KW-1133">Transmembrane helix</keyword>
<feature type="transmembrane region" description="Helical" evidence="1">
    <location>
        <begin position="204"/>
        <end position="221"/>
    </location>
</feature>
<dbReference type="AlphaFoldDB" id="A0AAD6GC77"/>
<gene>
    <name evidence="2" type="ORF">N7494_012884</name>
</gene>
<accession>A0AAD6GC77</accession>
<protein>
    <submittedName>
        <fullName evidence="2">Uncharacterized protein</fullName>
    </submittedName>
</protein>
<evidence type="ECO:0000313" key="3">
    <source>
        <dbReference type="Proteomes" id="UP001220324"/>
    </source>
</evidence>
<feature type="transmembrane region" description="Helical" evidence="1">
    <location>
        <begin position="165"/>
        <end position="184"/>
    </location>
</feature>